<evidence type="ECO:0000256" key="1">
    <source>
        <dbReference type="ARBA" id="ARBA00004651"/>
    </source>
</evidence>
<evidence type="ECO:0000256" key="3">
    <source>
        <dbReference type="ARBA" id="ARBA00022475"/>
    </source>
</evidence>
<dbReference type="PANTHER" id="PTHR30151">
    <property type="entry name" value="ALKANE SULFONATE ABC TRANSPORTER-RELATED, MEMBRANE SUBUNIT"/>
    <property type="match status" value="1"/>
</dbReference>
<evidence type="ECO:0000256" key="2">
    <source>
        <dbReference type="ARBA" id="ARBA00022448"/>
    </source>
</evidence>
<dbReference type="GO" id="GO:0042918">
    <property type="term" value="P:alkanesulfonate transmembrane transport"/>
    <property type="evidence" value="ECO:0007669"/>
    <property type="project" value="UniProtKB-ARBA"/>
</dbReference>
<reference evidence="9 10" key="1">
    <citation type="submission" date="2018-08" db="EMBL/GenBank/DDBJ databases">
        <title>Lysinibacillus sp. YLB-03 draft genome sequence.</title>
        <authorList>
            <person name="Yu L."/>
        </authorList>
    </citation>
    <scope>NUCLEOTIDE SEQUENCE [LARGE SCALE GENOMIC DNA]</scope>
    <source>
        <strain evidence="9 10">YLB-03</strain>
    </source>
</reference>
<organism evidence="9 10">
    <name type="scientific">Ureibacillus yapensis</name>
    <dbReference type="NCBI Taxonomy" id="2304605"/>
    <lineage>
        <taxon>Bacteria</taxon>
        <taxon>Bacillati</taxon>
        <taxon>Bacillota</taxon>
        <taxon>Bacilli</taxon>
        <taxon>Bacillales</taxon>
        <taxon>Caryophanaceae</taxon>
        <taxon>Ureibacillus</taxon>
    </lineage>
</organism>
<dbReference type="InterPro" id="IPR000515">
    <property type="entry name" value="MetI-like"/>
</dbReference>
<evidence type="ECO:0000313" key="9">
    <source>
        <dbReference type="EMBL" id="RHW36785.1"/>
    </source>
</evidence>
<dbReference type="PANTHER" id="PTHR30151:SF38">
    <property type="entry name" value="ALIPHATIC SULFONATES TRANSPORT PERMEASE PROTEIN SSUC-RELATED"/>
    <property type="match status" value="1"/>
</dbReference>
<dbReference type="GO" id="GO:0005886">
    <property type="term" value="C:plasma membrane"/>
    <property type="evidence" value="ECO:0007669"/>
    <property type="project" value="UniProtKB-SubCell"/>
</dbReference>
<evidence type="ECO:0000256" key="7">
    <source>
        <dbReference type="RuleBase" id="RU363032"/>
    </source>
</evidence>
<comment type="similarity">
    <text evidence="7">Belongs to the binding-protein-dependent transport system permease family.</text>
</comment>
<dbReference type="AlphaFoldDB" id="A0A396S7F1"/>
<dbReference type="CDD" id="cd06261">
    <property type="entry name" value="TM_PBP2"/>
    <property type="match status" value="1"/>
</dbReference>
<feature type="transmembrane region" description="Helical" evidence="7">
    <location>
        <begin position="82"/>
        <end position="106"/>
    </location>
</feature>
<evidence type="ECO:0000313" key="10">
    <source>
        <dbReference type="Proteomes" id="UP000265692"/>
    </source>
</evidence>
<keyword evidence="4 7" id="KW-0812">Transmembrane</keyword>
<feature type="domain" description="ABC transmembrane type-1" evidence="8">
    <location>
        <begin position="78"/>
        <end position="262"/>
    </location>
</feature>
<dbReference type="Pfam" id="PF00528">
    <property type="entry name" value="BPD_transp_1"/>
    <property type="match status" value="1"/>
</dbReference>
<keyword evidence="6 7" id="KW-0472">Membrane</keyword>
<name>A0A396S7F1_9BACL</name>
<dbReference type="FunFam" id="1.10.3720.10:FF:000003">
    <property type="entry name" value="Aliphatic sulfonate ABC transporter permease"/>
    <property type="match status" value="1"/>
</dbReference>
<proteinExistence type="inferred from homology"/>
<dbReference type="Proteomes" id="UP000265692">
    <property type="component" value="Unassembled WGS sequence"/>
</dbReference>
<evidence type="ECO:0000256" key="6">
    <source>
        <dbReference type="ARBA" id="ARBA00023136"/>
    </source>
</evidence>
<dbReference type="Gene3D" id="1.10.3720.10">
    <property type="entry name" value="MetI-like"/>
    <property type="match status" value="1"/>
</dbReference>
<evidence type="ECO:0000256" key="5">
    <source>
        <dbReference type="ARBA" id="ARBA00022989"/>
    </source>
</evidence>
<feature type="transmembrane region" description="Helical" evidence="7">
    <location>
        <begin position="207"/>
        <end position="228"/>
    </location>
</feature>
<dbReference type="PROSITE" id="PS50928">
    <property type="entry name" value="ABC_TM1"/>
    <property type="match status" value="1"/>
</dbReference>
<sequence>MKVDAQQIAYSNVDPIIEKRKRKPPLWLKGFVLPAVVIAVWQLIAGLGFVSETVLPSPLLIVQSFISLTLSGEIFGHLKISILRALCGFLLGAGIGLTLGLIVGFSKRSEGYIDPTMQILRTIPNLAVTPLFILWFGFDELSKILLIAFASFFPIYVNTFNGIRSVDAKLFDVARVLEFSKGKQLTRLIFPASLSSILLGIRLSLGAAWLSLVVAELMGSSSGVGYMIMDARQFSQTEKVFVGIIIFGIVGKLTDSFVKILEKRLLKWRNSFDGVN</sequence>
<protein>
    <submittedName>
        <fullName evidence="9">ABC transporter permease</fullName>
    </submittedName>
</protein>
<dbReference type="SUPFAM" id="SSF161098">
    <property type="entry name" value="MetI-like"/>
    <property type="match status" value="1"/>
</dbReference>
<evidence type="ECO:0000259" key="8">
    <source>
        <dbReference type="PROSITE" id="PS50928"/>
    </source>
</evidence>
<dbReference type="EMBL" id="QWEI01000004">
    <property type="protein sequence ID" value="RHW36785.1"/>
    <property type="molecule type" value="Genomic_DNA"/>
</dbReference>
<dbReference type="OrthoDB" id="9804353at2"/>
<keyword evidence="5 7" id="KW-1133">Transmembrane helix</keyword>
<comment type="subcellular location">
    <subcellularLocation>
        <location evidence="1 7">Cell membrane</location>
        <topology evidence="1 7">Multi-pass membrane protein</topology>
    </subcellularLocation>
</comment>
<accession>A0A396S7F1</accession>
<gene>
    <name evidence="9" type="ORF">D1B33_10365</name>
</gene>
<comment type="caution">
    <text evidence="9">The sequence shown here is derived from an EMBL/GenBank/DDBJ whole genome shotgun (WGS) entry which is preliminary data.</text>
</comment>
<keyword evidence="10" id="KW-1185">Reference proteome</keyword>
<keyword evidence="3" id="KW-1003">Cell membrane</keyword>
<dbReference type="RefSeq" id="WP_118876309.1">
    <property type="nucleotide sequence ID" value="NZ_QWEI01000004.1"/>
</dbReference>
<evidence type="ECO:0000256" key="4">
    <source>
        <dbReference type="ARBA" id="ARBA00022692"/>
    </source>
</evidence>
<feature type="transmembrane region" description="Helical" evidence="7">
    <location>
        <begin position="26"/>
        <end position="50"/>
    </location>
</feature>
<feature type="transmembrane region" description="Helical" evidence="7">
    <location>
        <begin position="118"/>
        <end position="138"/>
    </location>
</feature>
<dbReference type="InterPro" id="IPR035906">
    <property type="entry name" value="MetI-like_sf"/>
</dbReference>
<feature type="transmembrane region" description="Helical" evidence="7">
    <location>
        <begin position="240"/>
        <end position="261"/>
    </location>
</feature>
<keyword evidence="2 7" id="KW-0813">Transport</keyword>
<feature type="transmembrane region" description="Helical" evidence="7">
    <location>
        <begin position="144"/>
        <end position="163"/>
    </location>
</feature>